<keyword evidence="1" id="KW-0732">Signal</keyword>
<evidence type="ECO:0000259" key="2">
    <source>
        <dbReference type="Pfam" id="PF16033"/>
    </source>
</evidence>
<dbReference type="PANTHER" id="PTHR21177:SF4">
    <property type="entry name" value="IP06524P"/>
    <property type="match status" value="1"/>
</dbReference>
<keyword evidence="4" id="KW-1185">Reference proteome</keyword>
<feature type="signal peptide" evidence="1">
    <location>
        <begin position="1"/>
        <end position="23"/>
    </location>
</feature>
<accession>A0A226EQN2</accession>
<evidence type="ECO:0000313" key="4">
    <source>
        <dbReference type="Proteomes" id="UP000198287"/>
    </source>
</evidence>
<dbReference type="Pfam" id="PF16033">
    <property type="entry name" value="DUF4789"/>
    <property type="match status" value="1"/>
</dbReference>
<proteinExistence type="predicted"/>
<comment type="caution">
    <text evidence="3">The sequence shown here is derived from an EMBL/GenBank/DDBJ whole genome shotgun (WGS) entry which is preliminary data.</text>
</comment>
<dbReference type="EMBL" id="LNIX01000002">
    <property type="protein sequence ID" value="OXA59488.1"/>
    <property type="molecule type" value="Genomic_DNA"/>
</dbReference>
<evidence type="ECO:0000256" key="1">
    <source>
        <dbReference type="SAM" id="SignalP"/>
    </source>
</evidence>
<feature type="domain" description="DUF4789" evidence="2">
    <location>
        <begin position="143"/>
        <end position="214"/>
    </location>
</feature>
<dbReference type="InterPro" id="IPR031993">
    <property type="entry name" value="DUF4789"/>
</dbReference>
<feature type="chain" id="PRO_5012081813" description="DUF4789 domain-containing protein" evidence="1">
    <location>
        <begin position="24"/>
        <end position="303"/>
    </location>
</feature>
<protein>
    <recommendedName>
        <fullName evidence="2">DUF4789 domain-containing protein</fullName>
    </recommendedName>
</protein>
<evidence type="ECO:0000313" key="3">
    <source>
        <dbReference type="EMBL" id="OXA59488.1"/>
    </source>
</evidence>
<organism evidence="3 4">
    <name type="scientific">Folsomia candida</name>
    <name type="common">Springtail</name>
    <dbReference type="NCBI Taxonomy" id="158441"/>
    <lineage>
        <taxon>Eukaryota</taxon>
        <taxon>Metazoa</taxon>
        <taxon>Ecdysozoa</taxon>
        <taxon>Arthropoda</taxon>
        <taxon>Hexapoda</taxon>
        <taxon>Collembola</taxon>
        <taxon>Entomobryomorpha</taxon>
        <taxon>Isotomoidea</taxon>
        <taxon>Isotomidae</taxon>
        <taxon>Proisotominae</taxon>
        <taxon>Folsomia</taxon>
    </lineage>
</organism>
<sequence length="303" mass="34503">MNFYKFVVTVLIITLSTTTVAQGRRRSRTTTTSSTTEVPAVVDLEQTLAEREASLLDREESFRNREAVFRMREEKLSLREEQFKVREDKLSQREKNIELREQNTVRGSASAGCSADAAPADYSIVRMDIESGKLMDIGDLGTCSENMRFFANPDNETLGQCDCDYHQCSRPLIYSEKYKQCFWAWSQGPCEQKEWYVFDENYIPICEPNPCPETIALNTPSYYFKSPEDGQCYKAASKGPCKKKNERLFSVPDDPIPRCRTQSLCTAQSVPALQRCLPGNRRFLEGLCTEEAITSSDTEAEDN</sequence>
<dbReference type="PANTHER" id="PTHR21177">
    <property type="entry name" value="IP06524P-RELATED"/>
    <property type="match status" value="1"/>
</dbReference>
<dbReference type="Proteomes" id="UP000198287">
    <property type="component" value="Unassembled WGS sequence"/>
</dbReference>
<dbReference type="AlphaFoldDB" id="A0A226EQN2"/>
<name>A0A226EQN2_FOLCA</name>
<dbReference type="OrthoDB" id="8248880at2759"/>
<reference evidence="3 4" key="1">
    <citation type="submission" date="2015-12" db="EMBL/GenBank/DDBJ databases">
        <title>The genome of Folsomia candida.</title>
        <authorList>
            <person name="Faddeeva A."/>
            <person name="Derks M.F."/>
            <person name="Anvar Y."/>
            <person name="Smit S."/>
            <person name="Van Straalen N."/>
            <person name="Roelofs D."/>
        </authorList>
    </citation>
    <scope>NUCLEOTIDE SEQUENCE [LARGE SCALE GENOMIC DNA]</scope>
    <source>
        <strain evidence="3 4">VU population</strain>
        <tissue evidence="3">Whole body</tissue>
    </source>
</reference>
<gene>
    <name evidence="3" type="ORF">Fcan01_04432</name>
</gene>